<evidence type="ECO:0000256" key="1">
    <source>
        <dbReference type="SAM" id="SignalP"/>
    </source>
</evidence>
<name>A0A1T5BXH6_9BACT</name>
<feature type="chain" id="PRO_5012685014" evidence="1">
    <location>
        <begin position="20"/>
        <end position="166"/>
    </location>
</feature>
<feature type="domain" description="Alkyl hydroperoxide reductase subunit C/ Thiol specific antioxidant" evidence="2">
    <location>
        <begin position="33"/>
        <end position="151"/>
    </location>
</feature>
<gene>
    <name evidence="3" type="ORF">SAMN05660349_01558</name>
</gene>
<dbReference type="InterPro" id="IPR036249">
    <property type="entry name" value="Thioredoxin-like_sf"/>
</dbReference>
<proteinExistence type="predicted"/>
<dbReference type="RefSeq" id="WP_079683132.1">
    <property type="nucleotide sequence ID" value="NZ_FUYQ01000009.1"/>
</dbReference>
<dbReference type="Pfam" id="PF00578">
    <property type="entry name" value="AhpC-TSA"/>
    <property type="match status" value="1"/>
</dbReference>
<keyword evidence="4" id="KW-1185">Reference proteome</keyword>
<dbReference type="SUPFAM" id="SSF52833">
    <property type="entry name" value="Thioredoxin-like"/>
    <property type="match status" value="1"/>
</dbReference>
<reference evidence="4" key="1">
    <citation type="submission" date="2017-02" db="EMBL/GenBank/DDBJ databases">
        <authorList>
            <person name="Varghese N."/>
            <person name="Submissions S."/>
        </authorList>
    </citation>
    <scope>NUCLEOTIDE SEQUENCE [LARGE SCALE GENOMIC DNA]</scope>
    <source>
        <strain evidence="4">DSM 24967</strain>
    </source>
</reference>
<accession>A0A1T5BXH6</accession>
<dbReference type="EMBL" id="FUYQ01000009">
    <property type="protein sequence ID" value="SKB52062.1"/>
    <property type="molecule type" value="Genomic_DNA"/>
</dbReference>
<keyword evidence="1" id="KW-0732">Signal</keyword>
<feature type="signal peptide" evidence="1">
    <location>
        <begin position="1"/>
        <end position="19"/>
    </location>
</feature>
<dbReference type="Gene3D" id="3.40.30.10">
    <property type="entry name" value="Glutaredoxin"/>
    <property type="match status" value="1"/>
</dbReference>
<dbReference type="AlphaFoldDB" id="A0A1T5BXH6"/>
<evidence type="ECO:0000313" key="3">
    <source>
        <dbReference type="EMBL" id="SKB52062.1"/>
    </source>
</evidence>
<protein>
    <submittedName>
        <fullName evidence="3">Peroxiredoxin</fullName>
    </submittedName>
</protein>
<sequence>MKVRAYVLLVFAGILTMSASTKKASLSEGNTPGNLAPRIESMDNGREVRFQNHSGKYTLLNFWAAYDAESRARNIQLWNEVNKLNSSEIEMISISYDKSPSVFSETVKADGLNQENQFRDEQGAESELYKKYGLKKGFRNFLIDDKGVIVAVNVSPKNLPEELRKD</sequence>
<dbReference type="Proteomes" id="UP000190852">
    <property type="component" value="Unassembled WGS sequence"/>
</dbReference>
<evidence type="ECO:0000313" key="4">
    <source>
        <dbReference type="Proteomes" id="UP000190852"/>
    </source>
</evidence>
<organism evidence="3 4">
    <name type="scientific">Parabacteroides chartae</name>
    <dbReference type="NCBI Taxonomy" id="1037355"/>
    <lineage>
        <taxon>Bacteria</taxon>
        <taxon>Pseudomonadati</taxon>
        <taxon>Bacteroidota</taxon>
        <taxon>Bacteroidia</taxon>
        <taxon>Bacteroidales</taxon>
        <taxon>Tannerellaceae</taxon>
        <taxon>Parabacteroides</taxon>
    </lineage>
</organism>
<evidence type="ECO:0000259" key="2">
    <source>
        <dbReference type="Pfam" id="PF00578"/>
    </source>
</evidence>
<dbReference type="InterPro" id="IPR000866">
    <property type="entry name" value="AhpC/TSA"/>
</dbReference>